<dbReference type="STRING" id="413071.G9MTW0"/>
<protein>
    <recommendedName>
        <fullName evidence="1">Cyanovirin-N domain-containing protein</fullName>
    </recommendedName>
</protein>
<proteinExistence type="predicted"/>
<dbReference type="VEuPathDB" id="FungiDB:TRIVIDRAFT_222442"/>
<dbReference type="PANTHER" id="PTHR42076">
    <property type="entry name" value="CYANOVIRIN-N HOMOLOG"/>
    <property type="match status" value="1"/>
</dbReference>
<dbReference type="eggNOG" id="ENOG502SE9Z">
    <property type="taxonomic scope" value="Eukaryota"/>
</dbReference>
<dbReference type="InterPro" id="IPR036673">
    <property type="entry name" value="Cyanovirin-N_sf"/>
</dbReference>
<keyword evidence="3" id="KW-1185">Reference proteome</keyword>
<dbReference type="RefSeq" id="XP_013956314.1">
    <property type="nucleotide sequence ID" value="XM_014100839.1"/>
</dbReference>
<dbReference type="InParanoid" id="G9MTW0"/>
<dbReference type="Pfam" id="PF08881">
    <property type="entry name" value="CVNH"/>
    <property type="match status" value="1"/>
</dbReference>
<accession>G9MTW0</accession>
<dbReference type="Gene3D" id="2.30.60.10">
    <property type="entry name" value="Cyanovirin-N"/>
    <property type="match status" value="2"/>
</dbReference>
<comment type="caution">
    <text evidence="2">The sequence shown here is derived from an EMBL/GenBank/DDBJ whole genome shotgun (WGS) entry which is preliminary data.</text>
</comment>
<name>G9MTW0_HYPVG</name>
<dbReference type="OMA" id="ATPIGIW"/>
<dbReference type="PANTHER" id="PTHR42076:SF1">
    <property type="entry name" value="CYANOVIRIN-N DOMAIN-CONTAINING PROTEIN"/>
    <property type="match status" value="1"/>
</dbReference>
<reference evidence="2 3" key="1">
    <citation type="journal article" date="2011" name="Genome Biol.">
        <title>Comparative genome sequence analysis underscores mycoparasitism as the ancestral life style of Trichoderma.</title>
        <authorList>
            <person name="Kubicek C.P."/>
            <person name="Herrera-Estrella A."/>
            <person name="Seidl-Seiboth V."/>
            <person name="Martinez D.A."/>
            <person name="Druzhinina I.S."/>
            <person name="Thon M."/>
            <person name="Zeilinger S."/>
            <person name="Casas-Flores S."/>
            <person name="Horwitz B.A."/>
            <person name="Mukherjee P.K."/>
            <person name="Mukherjee M."/>
            <person name="Kredics L."/>
            <person name="Alcaraz L.D."/>
            <person name="Aerts A."/>
            <person name="Antal Z."/>
            <person name="Atanasova L."/>
            <person name="Cervantes-Badillo M.G."/>
            <person name="Challacombe J."/>
            <person name="Chertkov O."/>
            <person name="McCluskey K."/>
            <person name="Coulpier F."/>
            <person name="Deshpande N."/>
            <person name="von Doehren H."/>
            <person name="Ebbole D.J."/>
            <person name="Esquivel-Naranjo E.U."/>
            <person name="Fekete E."/>
            <person name="Flipphi M."/>
            <person name="Glaser F."/>
            <person name="Gomez-Rodriguez E.Y."/>
            <person name="Gruber S."/>
            <person name="Han C."/>
            <person name="Henrissat B."/>
            <person name="Hermosa R."/>
            <person name="Hernandez-Onate M."/>
            <person name="Karaffa L."/>
            <person name="Kosti I."/>
            <person name="Le Crom S."/>
            <person name="Lindquist E."/>
            <person name="Lucas S."/>
            <person name="Luebeck M."/>
            <person name="Luebeck P.S."/>
            <person name="Margeot A."/>
            <person name="Metz B."/>
            <person name="Misra M."/>
            <person name="Nevalainen H."/>
            <person name="Omann M."/>
            <person name="Packer N."/>
            <person name="Perrone G."/>
            <person name="Uresti-Rivera E.E."/>
            <person name="Salamov A."/>
            <person name="Schmoll M."/>
            <person name="Seiboth B."/>
            <person name="Shapiro H."/>
            <person name="Sukno S."/>
            <person name="Tamayo-Ramos J.A."/>
            <person name="Tisch D."/>
            <person name="Wiest A."/>
            <person name="Wilkinson H.H."/>
            <person name="Zhang M."/>
            <person name="Coutinho P.M."/>
            <person name="Kenerley C.M."/>
            <person name="Monte E."/>
            <person name="Baker S.E."/>
            <person name="Grigoriev I.V."/>
        </authorList>
    </citation>
    <scope>NUCLEOTIDE SEQUENCE [LARGE SCALE GENOMIC DNA]</scope>
    <source>
        <strain evidence="3">Gv29-8 / FGSC 10586</strain>
    </source>
</reference>
<dbReference type="OrthoDB" id="2441380at2759"/>
<dbReference type="SUPFAM" id="SSF51322">
    <property type="entry name" value="Cyanovirin-N"/>
    <property type="match status" value="2"/>
</dbReference>
<evidence type="ECO:0000259" key="1">
    <source>
        <dbReference type="Pfam" id="PF08881"/>
    </source>
</evidence>
<sequence>MVFSHKACAIKLKEPLRARDSLHVLQIFLKGKTDPEEIDLDNYIGCSEGVFTLIGNKFSRDANMVMIRGPMLYAKLPYGEEGNYREAKLNLDFCLFYDDNSHNVSFIRPSRKVQLSCSNFILENGSFLKALCLGKDGLLHESSIDLNQHLEVENGKLQPGSRGFLHHGANGNQSFTLRDSYLCARLNGRQTQRGIEIVESMFDLSTRLENLNGSLDWPEQWPILGRDGLLARLLDPLPLIGFFTAYLHRITGNEDHAARAFSKASGATMLFTGCLIISIFTVNPLSLALAGAALTPLAIEIERHIAEGTIEDKTVRATIQADAGRYVRDAIINSLAAGGAGNFIMRFIRPQKEVLKEKAKVLLKQSAWEVSTDYFSDE</sequence>
<dbReference type="InterPro" id="IPR011058">
    <property type="entry name" value="Cyanovirin-N"/>
</dbReference>
<feature type="domain" description="Cyanovirin-N" evidence="1">
    <location>
        <begin position="116"/>
        <end position="215"/>
    </location>
</feature>
<gene>
    <name evidence="2" type="ORF">TRIVIDRAFT_222442</name>
</gene>
<organism evidence="2 3">
    <name type="scientific">Hypocrea virens (strain Gv29-8 / FGSC 10586)</name>
    <name type="common">Gliocladium virens</name>
    <name type="synonym">Trichoderma virens</name>
    <dbReference type="NCBI Taxonomy" id="413071"/>
    <lineage>
        <taxon>Eukaryota</taxon>
        <taxon>Fungi</taxon>
        <taxon>Dikarya</taxon>
        <taxon>Ascomycota</taxon>
        <taxon>Pezizomycotina</taxon>
        <taxon>Sordariomycetes</taxon>
        <taxon>Hypocreomycetidae</taxon>
        <taxon>Hypocreales</taxon>
        <taxon>Hypocreaceae</taxon>
        <taxon>Trichoderma</taxon>
    </lineage>
</organism>
<evidence type="ECO:0000313" key="2">
    <source>
        <dbReference type="EMBL" id="EHK22121.1"/>
    </source>
</evidence>
<dbReference type="GeneID" id="25791666"/>
<evidence type="ECO:0000313" key="3">
    <source>
        <dbReference type="Proteomes" id="UP000007115"/>
    </source>
</evidence>
<dbReference type="HOGENOM" id="CLU_053177_0_0_1"/>
<dbReference type="AlphaFoldDB" id="G9MTW0"/>
<dbReference type="EMBL" id="ABDF02000013">
    <property type="protein sequence ID" value="EHK22121.1"/>
    <property type="molecule type" value="Genomic_DNA"/>
</dbReference>
<dbReference type="Proteomes" id="UP000007115">
    <property type="component" value="Unassembled WGS sequence"/>
</dbReference>